<name>A0ABU8B693_9BRAD</name>
<dbReference type="Gene3D" id="2.60.120.10">
    <property type="entry name" value="Jelly Rolls"/>
    <property type="match status" value="1"/>
</dbReference>
<evidence type="ECO:0000313" key="5">
    <source>
        <dbReference type="EMBL" id="MEH2553641.1"/>
    </source>
</evidence>
<keyword evidence="1" id="KW-0805">Transcription regulation</keyword>
<sequence>MQTGFAFSRFADRLASIVELSPGDLELLANMPSSICHYGSCHHVLKKGDHPNHCCLLLQGYLCWQDVDNHHGQITSIHVPGDVPDLYTVHDPRIDFDLVTLRPAVVASVPHRFFREISALSPSMSRALLFLLLTDAAASRDCIINLGSRDALARVAHLLCEVTARLRAVGLARDFRIPSPFMQSGLAAACGISAIHANRVIRELRRANILQWQSKTITITNWNELVRLAEFAPDYLRLRGQESIIDPLIHGHNATLTRPSWRPMIV</sequence>
<dbReference type="PROSITE" id="PS51063">
    <property type="entry name" value="HTH_CRP_2"/>
    <property type="match status" value="1"/>
</dbReference>
<proteinExistence type="predicted"/>
<dbReference type="InterPro" id="IPR012318">
    <property type="entry name" value="HTH_CRP"/>
</dbReference>
<dbReference type="InterPro" id="IPR014710">
    <property type="entry name" value="RmlC-like_jellyroll"/>
</dbReference>
<protein>
    <submittedName>
        <fullName evidence="5">CRP-like cAMP-binding protein</fullName>
    </submittedName>
</protein>
<feature type="domain" description="HTH crp-type" evidence="4">
    <location>
        <begin position="149"/>
        <end position="223"/>
    </location>
</feature>
<reference evidence="5 6" key="1">
    <citation type="submission" date="2024-02" db="EMBL/GenBank/DDBJ databases">
        <title>Adaptive strategies in a cosmopolitan and abundant soil bacterium.</title>
        <authorList>
            <person name="Carini P."/>
        </authorList>
    </citation>
    <scope>NUCLEOTIDE SEQUENCE [LARGE SCALE GENOMIC DNA]</scope>
    <source>
        <strain evidence="5 6">AZCC 1608</strain>
    </source>
</reference>
<dbReference type="InterPro" id="IPR018490">
    <property type="entry name" value="cNMP-bd_dom_sf"/>
</dbReference>
<dbReference type="Pfam" id="PF13545">
    <property type="entry name" value="HTH_Crp_2"/>
    <property type="match status" value="1"/>
</dbReference>
<dbReference type="InterPro" id="IPR036390">
    <property type="entry name" value="WH_DNA-bd_sf"/>
</dbReference>
<dbReference type="RefSeq" id="WP_334478166.1">
    <property type="nucleotide sequence ID" value="NZ_JAZHRV010000001.1"/>
</dbReference>
<keyword evidence="3" id="KW-0804">Transcription</keyword>
<evidence type="ECO:0000313" key="6">
    <source>
        <dbReference type="Proteomes" id="UP001364224"/>
    </source>
</evidence>
<gene>
    <name evidence="5" type="ORF">V1286_001170</name>
</gene>
<evidence type="ECO:0000256" key="3">
    <source>
        <dbReference type="ARBA" id="ARBA00023163"/>
    </source>
</evidence>
<dbReference type="EMBL" id="JAZHRV010000001">
    <property type="protein sequence ID" value="MEH2553641.1"/>
    <property type="molecule type" value="Genomic_DNA"/>
</dbReference>
<keyword evidence="2" id="KW-0238">DNA-binding</keyword>
<dbReference type="Proteomes" id="UP001364224">
    <property type="component" value="Unassembled WGS sequence"/>
</dbReference>
<evidence type="ECO:0000259" key="4">
    <source>
        <dbReference type="PROSITE" id="PS51063"/>
    </source>
</evidence>
<dbReference type="SUPFAM" id="SSF46785">
    <property type="entry name" value="Winged helix' DNA-binding domain"/>
    <property type="match status" value="1"/>
</dbReference>
<dbReference type="InterPro" id="IPR036388">
    <property type="entry name" value="WH-like_DNA-bd_sf"/>
</dbReference>
<accession>A0ABU8B693</accession>
<organism evidence="5 6">
    <name type="scientific">Bradyrhizobium algeriense</name>
    <dbReference type="NCBI Taxonomy" id="634784"/>
    <lineage>
        <taxon>Bacteria</taxon>
        <taxon>Pseudomonadati</taxon>
        <taxon>Pseudomonadota</taxon>
        <taxon>Alphaproteobacteria</taxon>
        <taxon>Hyphomicrobiales</taxon>
        <taxon>Nitrobacteraceae</taxon>
        <taxon>Bradyrhizobium</taxon>
    </lineage>
</organism>
<evidence type="ECO:0000256" key="1">
    <source>
        <dbReference type="ARBA" id="ARBA00023015"/>
    </source>
</evidence>
<keyword evidence="6" id="KW-1185">Reference proteome</keyword>
<dbReference type="Gene3D" id="1.10.10.10">
    <property type="entry name" value="Winged helix-like DNA-binding domain superfamily/Winged helix DNA-binding domain"/>
    <property type="match status" value="1"/>
</dbReference>
<dbReference type="SUPFAM" id="SSF51206">
    <property type="entry name" value="cAMP-binding domain-like"/>
    <property type="match status" value="1"/>
</dbReference>
<evidence type="ECO:0000256" key="2">
    <source>
        <dbReference type="ARBA" id="ARBA00023125"/>
    </source>
</evidence>
<comment type="caution">
    <text evidence="5">The sequence shown here is derived from an EMBL/GenBank/DDBJ whole genome shotgun (WGS) entry which is preliminary data.</text>
</comment>